<dbReference type="CDD" id="cd11614">
    <property type="entry name" value="SAF_CpaB_FlgA_like"/>
    <property type="match status" value="1"/>
</dbReference>
<gene>
    <name evidence="4" type="ORF">Vlu01_52740</name>
</gene>
<evidence type="ECO:0000256" key="2">
    <source>
        <dbReference type="SAM" id="Phobius"/>
    </source>
</evidence>
<dbReference type="RefSeq" id="WP_204004540.1">
    <property type="nucleotide sequence ID" value="NZ_BOPB01000037.1"/>
</dbReference>
<feature type="region of interest" description="Disordered" evidence="1">
    <location>
        <begin position="1"/>
        <end position="20"/>
    </location>
</feature>
<keyword evidence="5" id="KW-1185">Reference proteome</keyword>
<protein>
    <recommendedName>
        <fullName evidence="3">SAF domain-containing protein</fullName>
    </recommendedName>
</protein>
<sequence>MTTSANKDTDASAPVTAPHALPRVGQQRRWRPVSVWLAVALVSTSGLIAVSVLRMVGTEEYLAVGTRVEVGTVIDRSDLTTVRITVDPALKPIRASAADDVVGKFATVTLVPGTLLTQAQLTDAVVPSRDIALTTGS</sequence>
<reference evidence="4 5" key="1">
    <citation type="submission" date="2021-01" db="EMBL/GenBank/DDBJ databases">
        <title>Whole genome shotgun sequence of Verrucosispora lutea NBRC 106530.</title>
        <authorList>
            <person name="Komaki H."/>
            <person name="Tamura T."/>
        </authorList>
    </citation>
    <scope>NUCLEOTIDE SEQUENCE [LARGE SCALE GENOMIC DNA]</scope>
    <source>
        <strain evidence="4 5">NBRC 106530</strain>
    </source>
</reference>
<accession>A0ABQ4J3R5</accession>
<organism evidence="4 5">
    <name type="scientific">Micromonospora lutea</name>
    <dbReference type="NCBI Taxonomy" id="419825"/>
    <lineage>
        <taxon>Bacteria</taxon>
        <taxon>Bacillati</taxon>
        <taxon>Actinomycetota</taxon>
        <taxon>Actinomycetes</taxon>
        <taxon>Micromonosporales</taxon>
        <taxon>Micromonosporaceae</taxon>
        <taxon>Micromonospora</taxon>
    </lineage>
</organism>
<dbReference type="InterPro" id="IPR013974">
    <property type="entry name" value="SAF"/>
</dbReference>
<feature type="domain" description="SAF" evidence="3">
    <location>
        <begin position="59"/>
        <end position="122"/>
    </location>
</feature>
<comment type="caution">
    <text evidence="4">The sequence shown here is derived from an EMBL/GenBank/DDBJ whole genome shotgun (WGS) entry which is preliminary data.</text>
</comment>
<dbReference type="Pfam" id="PF08666">
    <property type="entry name" value="SAF"/>
    <property type="match status" value="1"/>
</dbReference>
<evidence type="ECO:0000313" key="4">
    <source>
        <dbReference type="EMBL" id="GIJ24650.1"/>
    </source>
</evidence>
<keyword evidence="2" id="KW-0812">Transmembrane</keyword>
<evidence type="ECO:0000313" key="5">
    <source>
        <dbReference type="Proteomes" id="UP000643165"/>
    </source>
</evidence>
<evidence type="ECO:0000259" key="3">
    <source>
        <dbReference type="SMART" id="SM00858"/>
    </source>
</evidence>
<dbReference type="Proteomes" id="UP000643165">
    <property type="component" value="Unassembled WGS sequence"/>
</dbReference>
<keyword evidence="2" id="KW-1133">Transmembrane helix</keyword>
<feature type="transmembrane region" description="Helical" evidence="2">
    <location>
        <begin position="33"/>
        <end position="53"/>
    </location>
</feature>
<name>A0ABQ4J3R5_9ACTN</name>
<keyword evidence="2" id="KW-0472">Membrane</keyword>
<dbReference type="SMART" id="SM00858">
    <property type="entry name" value="SAF"/>
    <property type="match status" value="1"/>
</dbReference>
<proteinExistence type="predicted"/>
<dbReference type="EMBL" id="BOPB01000037">
    <property type="protein sequence ID" value="GIJ24650.1"/>
    <property type="molecule type" value="Genomic_DNA"/>
</dbReference>
<evidence type="ECO:0000256" key="1">
    <source>
        <dbReference type="SAM" id="MobiDB-lite"/>
    </source>
</evidence>